<proteinExistence type="predicted"/>
<evidence type="ECO:0000313" key="1">
    <source>
        <dbReference type="EMBL" id="QNO47426.1"/>
    </source>
</evidence>
<name>A0A7G9YHE2_9EURY</name>
<gene>
    <name evidence="1" type="ORF">MPGFIOMI_00024</name>
</gene>
<dbReference type="InterPro" id="IPR024523">
    <property type="entry name" value="DUF3793"/>
</dbReference>
<evidence type="ECO:0008006" key="2">
    <source>
        <dbReference type="Google" id="ProtNLM"/>
    </source>
</evidence>
<accession>A0A7G9YHE2</accession>
<reference evidence="1" key="1">
    <citation type="submission" date="2020-06" db="EMBL/GenBank/DDBJ databases">
        <title>Unique genomic features of the anaerobic methanotrophic archaea.</title>
        <authorList>
            <person name="Chadwick G.L."/>
            <person name="Skennerton C.T."/>
            <person name="Laso-Perez R."/>
            <person name="Leu A.O."/>
            <person name="Speth D.R."/>
            <person name="Yu H."/>
            <person name="Morgan-Lang C."/>
            <person name="Hatzenpichler R."/>
            <person name="Goudeau D."/>
            <person name="Malmstrom R."/>
            <person name="Brazelton W.J."/>
            <person name="Woyke T."/>
            <person name="Hallam S.J."/>
            <person name="Tyson G.W."/>
            <person name="Wegener G."/>
            <person name="Boetius A."/>
            <person name="Orphan V."/>
        </authorList>
    </citation>
    <scope>NUCLEOTIDE SEQUENCE</scope>
</reference>
<sequence>MRRISNTRDLVYRIVRCIAPTIAGGKPATVMNISNENGGLLDMWDRSKADIFAGSKIDYYELKRTDKNAIVIFFNRSQLNRLLARMQVLQFLSDCGYESGSAGSLGVDYVLSVLRHRYAAGCPHEIGIFLGIPLKDVKGFMGLSSLRNTKRGMWHVYGNPKASEKRMNEYRHAKDMVAGRLFAGENPIDIIRDGEIRVF</sequence>
<organism evidence="1">
    <name type="scientific">Candidatus Methanogaster sp. ANME-2c ERB4</name>
    <dbReference type="NCBI Taxonomy" id="2759911"/>
    <lineage>
        <taxon>Archaea</taxon>
        <taxon>Methanobacteriati</taxon>
        <taxon>Methanobacteriota</taxon>
        <taxon>Stenosarchaea group</taxon>
        <taxon>Methanomicrobia</taxon>
        <taxon>Methanosarcinales</taxon>
        <taxon>ANME-2 cluster</taxon>
        <taxon>Candidatus Methanogasteraceae</taxon>
        <taxon>Candidatus Methanogaster</taxon>
    </lineage>
</organism>
<dbReference type="Pfam" id="PF12672">
    <property type="entry name" value="DUF3793"/>
    <property type="match status" value="1"/>
</dbReference>
<dbReference type="AlphaFoldDB" id="A0A7G9YHE2"/>
<dbReference type="EMBL" id="MT631262">
    <property type="protein sequence ID" value="QNO47426.1"/>
    <property type="molecule type" value="Genomic_DNA"/>
</dbReference>
<protein>
    <recommendedName>
        <fullName evidence="2">DUF3793 domain-containing protein</fullName>
    </recommendedName>
</protein>